<dbReference type="PANTHER" id="PTHR12949:SF0">
    <property type="entry name" value="DNA-DIRECTED RNA POLYMERASE III SUBUNIT RPC3"/>
    <property type="match status" value="1"/>
</dbReference>
<feature type="region of interest" description="Disordered" evidence="9">
    <location>
        <begin position="328"/>
        <end position="348"/>
    </location>
</feature>
<dbReference type="AlphaFoldDB" id="A0AAD9W6R2"/>
<evidence type="ECO:0000259" key="10">
    <source>
        <dbReference type="Pfam" id="PF05645"/>
    </source>
</evidence>
<evidence type="ECO:0000256" key="5">
    <source>
        <dbReference type="ARBA" id="ARBA00023163"/>
    </source>
</evidence>
<feature type="region of interest" description="Disordered" evidence="9">
    <location>
        <begin position="372"/>
        <end position="411"/>
    </location>
</feature>
<keyword evidence="5 8" id="KW-0804">Transcription</keyword>
<comment type="subunit">
    <text evidence="3 8">Component of the RNA polymerase III (Pol III) complex consisting of 17 subunits.</text>
</comment>
<evidence type="ECO:0000256" key="1">
    <source>
        <dbReference type="ARBA" id="ARBA00004123"/>
    </source>
</evidence>
<feature type="domain" description="RNA polymerase III Rpc82 C -terminal" evidence="10">
    <location>
        <begin position="174"/>
        <end position="491"/>
    </location>
</feature>
<protein>
    <recommendedName>
        <fullName evidence="8">DNA-directed RNA polymerase III subunit RPC3</fullName>
        <shortName evidence="8">RNA polymerase III subunit C3</shortName>
    </recommendedName>
</protein>
<dbReference type="Gene3D" id="1.10.10.10">
    <property type="entry name" value="Winged helix-like DNA-binding domain superfamily/Winged helix DNA-binding domain"/>
    <property type="match status" value="2"/>
</dbReference>
<reference evidence="13" key="1">
    <citation type="submission" date="2023-06" db="EMBL/GenBank/DDBJ databases">
        <authorList>
            <person name="Noh H."/>
        </authorList>
    </citation>
    <scope>NUCLEOTIDE SEQUENCE</scope>
    <source>
        <strain evidence="13">DUCC20226</strain>
    </source>
</reference>
<keyword evidence="6 8" id="KW-0539">Nucleus</keyword>
<evidence type="ECO:0000256" key="8">
    <source>
        <dbReference type="RuleBase" id="RU367076"/>
    </source>
</evidence>
<feature type="compositionally biased region" description="Acidic residues" evidence="9">
    <location>
        <begin position="396"/>
        <end position="411"/>
    </location>
</feature>
<evidence type="ECO:0000256" key="2">
    <source>
        <dbReference type="ARBA" id="ARBA00006835"/>
    </source>
</evidence>
<evidence type="ECO:0000313" key="14">
    <source>
        <dbReference type="Proteomes" id="UP001265746"/>
    </source>
</evidence>
<dbReference type="GO" id="GO:0003697">
    <property type="term" value="F:single-stranded DNA binding"/>
    <property type="evidence" value="ECO:0007669"/>
    <property type="project" value="UniProtKB-UniRule"/>
</dbReference>
<comment type="caution">
    <text evidence="13">The sequence shown here is derived from an EMBL/GenBank/DDBJ whole genome shotgun (WGS) entry which is preliminary data.</text>
</comment>
<dbReference type="GO" id="GO:0005666">
    <property type="term" value="C:RNA polymerase III complex"/>
    <property type="evidence" value="ECO:0007669"/>
    <property type="project" value="UniProtKB-UniRule"/>
</dbReference>
<dbReference type="InterPro" id="IPR008806">
    <property type="entry name" value="RNA_pol_III_Rpc82_C"/>
</dbReference>
<keyword evidence="4 8" id="KW-0240">DNA-directed RNA polymerase</keyword>
<evidence type="ECO:0000313" key="13">
    <source>
        <dbReference type="EMBL" id="KAK2607945.1"/>
    </source>
</evidence>
<accession>A0AAD9W6R2</accession>
<sequence length="660" mass="74833">MQVTKSLAELCALLVDDVYGELPSRIFAALMSKGRSSIPQLIQYTSLTTRQLRHGLVVLVQNNLLYWKVESGHAIYAPNVDAAYNIVRIGKILDMIGAVYGEEEKEVTQNLLSMGHAKVEDLRDAYQAKFKQAARLATTVNGDADHDDEDESGEAKKDSKTGLYVKSLEQLDDVLCRLIQAELVVTVTESSFRSLDDKYKALEDEIIKTFFAGGVRGTKGKEDYASRRAKRLREVRDEPLSLKGTLQSKISVSKRRKLSGWSYTNGGGASESDLIIDGDVALRVNYDKCAVELRNQQLTHVVSEVYGETTAEVYATLLQQLSKKISRCRSDPEVDIDDDEEYPHGRRVSTNEVYDNLNPSLDVSAGIGKVGAKATDRKSANQIQEHPPDMKKLPNDEAEVEGEASSDEDEEMEVEEHVAEDDDEGVDLKPVINGANGTKESKVKFNDTGPAKLSRKEHFRQHLLLLCESQHTFLRHCAMEQWTVDFEPLMRGLQQMELDTMIERSVGQTGLRLVRILRRVGKMDEKTLPSLALMSKGEVQKLMLKMQMFGYVDMQEVPRDNNRTASRTLFLYWTDTSRCLDRLLDNTYKAMLRCLQRLEVQREMEREVLDTVKRDDVRGREKELLEGRFYNRFVRISEIQEKLLAQVARLDSLVGTLRDF</sequence>
<feature type="region of interest" description="Disordered" evidence="9">
    <location>
        <begin position="140"/>
        <end position="159"/>
    </location>
</feature>
<organism evidence="13 14">
    <name type="scientific">Phomopsis amygdali</name>
    <name type="common">Fusicoccum amygdali</name>
    <dbReference type="NCBI Taxonomy" id="1214568"/>
    <lineage>
        <taxon>Eukaryota</taxon>
        <taxon>Fungi</taxon>
        <taxon>Dikarya</taxon>
        <taxon>Ascomycota</taxon>
        <taxon>Pezizomycotina</taxon>
        <taxon>Sordariomycetes</taxon>
        <taxon>Sordariomycetidae</taxon>
        <taxon>Diaporthales</taxon>
        <taxon>Diaporthaceae</taxon>
        <taxon>Diaporthe</taxon>
    </lineage>
</organism>
<dbReference type="Pfam" id="PF22536">
    <property type="entry name" value="WHD_POLR3C"/>
    <property type="match status" value="1"/>
</dbReference>
<proteinExistence type="inferred from homology"/>
<evidence type="ECO:0000256" key="3">
    <source>
        <dbReference type="ARBA" id="ARBA00011206"/>
    </source>
</evidence>
<evidence type="ECO:0000259" key="11">
    <source>
        <dbReference type="Pfam" id="PF08221"/>
    </source>
</evidence>
<dbReference type="PANTHER" id="PTHR12949">
    <property type="entry name" value="RNA POLYMERASE III DNA DIRECTED -RELATED"/>
    <property type="match status" value="1"/>
</dbReference>
<keyword evidence="14" id="KW-1185">Reference proteome</keyword>
<dbReference type="Proteomes" id="UP001265746">
    <property type="component" value="Unassembled WGS sequence"/>
</dbReference>
<evidence type="ECO:0000259" key="12">
    <source>
        <dbReference type="Pfam" id="PF22536"/>
    </source>
</evidence>
<name>A0AAD9W6R2_PHOAM</name>
<feature type="compositionally biased region" description="Basic and acidic residues" evidence="9">
    <location>
        <begin position="386"/>
        <end position="395"/>
    </location>
</feature>
<dbReference type="InterPro" id="IPR013197">
    <property type="entry name" value="RNA_pol_III_RPC82-rel_HTH"/>
</dbReference>
<feature type="domain" description="RNA polymerase III subunit RPC82-related helix-turn-helix" evidence="11">
    <location>
        <begin position="9"/>
        <end position="65"/>
    </location>
</feature>
<feature type="domain" description="DNA-directed RNA polymerase III subunit RPC3 winged-helix" evidence="12">
    <location>
        <begin position="499"/>
        <end position="572"/>
    </location>
</feature>
<dbReference type="Pfam" id="PF05645">
    <property type="entry name" value="RNA_pol_Rpc82"/>
    <property type="match status" value="1"/>
</dbReference>
<dbReference type="GO" id="GO:0006351">
    <property type="term" value="P:DNA-templated transcription"/>
    <property type="evidence" value="ECO:0007669"/>
    <property type="project" value="InterPro"/>
</dbReference>
<comment type="subcellular location">
    <subcellularLocation>
        <location evidence="1 8">Nucleus</location>
    </subcellularLocation>
</comment>
<evidence type="ECO:0000256" key="6">
    <source>
        <dbReference type="ARBA" id="ARBA00023242"/>
    </source>
</evidence>
<comment type="function">
    <text evidence="7 8">DNA-dependent RNA polymerase catalyzes the transcription of DNA into RNA using the four ribonucleoside triphosphates as substrates. Specific core component of RNA polymerase III which synthesizes small RNAs, such as 5S rRNA and tRNAs.</text>
</comment>
<dbReference type="InterPro" id="IPR039748">
    <property type="entry name" value="RPC3"/>
</dbReference>
<evidence type="ECO:0000256" key="9">
    <source>
        <dbReference type="SAM" id="MobiDB-lite"/>
    </source>
</evidence>
<gene>
    <name evidence="13" type="ORF">N8I77_006584</name>
</gene>
<evidence type="ECO:0000256" key="4">
    <source>
        <dbReference type="ARBA" id="ARBA00022478"/>
    </source>
</evidence>
<comment type="similarity">
    <text evidence="2 8">Belongs to the RNA polymerase beta chain family.</text>
</comment>
<dbReference type="InterPro" id="IPR036388">
    <property type="entry name" value="WH-like_DNA-bd_sf"/>
</dbReference>
<dbReference type="Pfam" id="PF08221">
    <property type="entry name" value="HTH_9"/>
    <property type="match status" value="1"/>
</dbReference>
<dbReference type="EMBL" id="JAUJFL010000003">
    <property type="protein sequence ID" value="KAK2607945.1"/>
    <property type="molecule type" value="Genomic_DNA"/>
</dbReference>
<dbReference type="InterPro" id="IPR055207">
    <property type="entry name" value="POLR3C_WHD"/>
</dbReference>
<evidence type="ECO:0000256" key="7">
    <source>
        <dbReference type="ARBA" id="ARBA00025127"/>
    </source>
</evidence>